<proteinExistence type="predicted"/>
<name>F0WYS6_9STRA</name>
<dbReference type="HOGENOM" id="CLU_1535282_0_0_1"/>
<dbReference type="EMBL" id="FR824439">
    <property type="protein sequence ID" value="CCA26635.1"/>
    <property type="molecule type" value="Genomic_DNA"/>
</dbReference>
<gene>
    <name evidence="1" type="primary">AlNc14C396G11336</name>
    <name evidence="1" type="ORF">ALNC14_127790</name>
</gene>
<protein>
    <submittedName>
        <fullName evidence="1">Hormonesensitive lipase putative</fullName>
    </submittedName>
</protein>
<reference evidence="1" key="2">
    <citation type="submission" date="2011-02" db="EMBL/GenBank/DDBJ databases">
        <authorList>
            <person name="MacLean D."/>
        </authorList>
    </citation>
    <scope>NUCLEOTIDE SEQUENCE</scope>
</reference>
<sequence length="175" mass="19807">MFFPIHRLSSHGFKRLLSTMGNGSKSNFDAIILMETRYLQKHVGGPGLLKSLHTLSSVSIRFTANKIKKRIFFHCRLLLDSPMESDIDDDLKTATTSLVERETLPTEYLDRLLKPIGLTAFDFGSNTLLASSAFAHYLLHRRSKNSFERLLRAIGLMIVASRVVIDHAVNVIRLH</sequence>
<reference evidence="1" key="1">
    <citation type="journal article" date="2011" name="PLoS Biol.">
        <title>Gene gain and loss during evolution of obligate parasitism in the white rust pathogen of Arabidopsis thaliana.</title>
        <authorList>
            <person name="Kemen E."/>
            <person name="Gardiner A."/>
            <person name="Schultz-Larsen T."/>
            <person name="Kemen A.C."/>
            <person name="Balmuth A.L."/>
            <person name="Robert-Seilaniantz A."/>
            <person name="Bailey K."/>
            <person name="Holub E."/>
            <person name="Studholme D.J."/>
            <person name="Maclean D."/>
            <person name="Jones J.D."/>
        </authorList>
    </citation>
    <scope>NUCLEOTIDE SEQUENCE</scope>
</reference>
<accession>F0WYS6</accession>
<organism evidence="1">
    <name type="scientific">Albugo laibachii Nc14</name>
    <dbReference type="NCBI Taxonomy" id="890382"/>
    <lineage>
        <taxon>Eukaryota</taxon>
        <taxon>Sar</taxon>
        <taxon>Stramenopiles</taxon>
        <taxon>Oomycota</taxon>
        <taxon>Peronosporomycetes</taxon>
        <taxon>Albuginales</taxon>
        <taxon>Albuginaceae</taxon>
        <taxon>Albugo</taxon>
    </lineage>
</organism>
<dbReference type="AlphaFoldDB" id="F0WYS6"/>
<evidence type="ECO:0000313" key="1">
    <source>
        <dbReference type="EMBL" id="CCA26635.1"/>
    </source>
</evidence>